<dbReference type="RefSeq" id="WP_258815749.1">
    <property type="nucleotide sequence ID" value="NZ_JANUGW010000003.1"/>
</dbReference>
<evidence type="ECO:0000259" key="2">
    <source>
        <dbReference type="Pfam" id="PF25967"/>
    </source>
</evidence>
<gene>
    <name evidence="3" type="ORF">NX784_05975</name>
</gene>
<feature type="domain" description="Multidrug resistance protein MdtA-like C-terminal permuted SH3" evidence="2">
    <location>
        <begin position="342"/>
        <end position="399"/>
    </location>
</feature>
<proteinExistence type="inferred from homology"/>
<dbReference type="Proteomes" id="UP001204151">
    <property type="component" value="Unassembled WGS sequence"/>
</dbReference>
<dbReference type="Gene3D" id="2.40.420.20">
    <property type="match status" value="1"/>
</dbReference>
<dbReference type="EMBL" id="JANUGW010000003">
    <property type="protein sequence ID" value="MCS0581133.1"/>
    <property type="molecule type" value="Genomic_DNA"/>
</dbReference>
<keyword evidence="4" id="KW-1185">Reference proteome</keyword>
<dbReference type="Gene3D" id="2.40.50.100">
    <property type="match status" value="1"/>
</dbReference>
<dbReference type="NCBIfam" id="TIGR01730">
    <property type="entry name" value="RND_mfp"/>
    <property type="match status" value="1"/>
</dbReference>
<dbReference type="InterPro" id="IPR006143">
    <property type="entry name" value="RND_pump_MFP"/>
</dbReference>
<evidence type="ECO:0000313" key="4">
    <source>
        <dbReference type="Proteomes" id="UP001204151"/>
    </source>
</evidence>
<dbReference type="PANTHER" id="PTHR30469">
    <property type="entry name" value="MULTIDRUG RESISTANCE PROTEIN MDTA"/>
    <property type="match status" value="1"/>
</dbReference>
<evidence type="ECO:0000313" key="3">
    <source>
        <dbReference type="EMBL" id="MCS0581133.1"/>
    </source>
</evidence>
<dbReference type="Pfam" id="PF25967">
    <property type="entry name" value="RND-MFP_C"/>
    <property type="match status" value="1"/>
</dbReference>
<dbReference type="InterPro" id="IPR058627">
    <property type="entry name" value="MdtA-like_C"/>
</dbReference>
<accession>A0ABT1ZMM0</accession>
<organism evidence="3 4">
    <name type="scientific">Massilia pinisoli</name>
    <dbReference type="NCBI Taxonomy" id="1772194"/>
    <lineage>
        <taxon>Bacteria</taxon>
        <taxon>Pseudomonadati</taxon>
        <taxon>Pseudomonadota</taxon>
        <taxon>Betaproteobacteria</taxon>
        <taxon>Burkholderiales</taxon>
        <taxon>Oxalobacteraceae</taxon>
        <taxon>Telluria group</taxon>
        <taxon>Massilia</taxon>
    </lineage>
</organism>
<evidence type="ECO:0000256" key="1">
    <source>
        <dbReference type="ARBA" id="ARBA00009477"/>
    </source>
</evidence>
<sequence>MDTPLPARRGRRLAALCAGVLFVAGAGMLLWRAMPRGLSVDAANVRVATVARATFHDDVLVRASAAPLRSVLLDAVESGRVEEVLARDGALVAQGEVLFRLSNAQRRLELLQRESERAQQISNAMNMRIALEASRADRRRRLADLEFAAREADKQYRRSLALSGQGFVSAAALQDAADRSAQQRRLLAAEQGDARTEERIQANALQQMDKAGTRLETGLRLVSETVAALEVRAPVAGRLTDFRLQVGETVKLDQHLGRIDDPVRFKLAAQLDEYYLNRMAPGLAAHAVVNGGSYALAVSRLSPQIRDGRFALELAFGEGAAPVLQPGQSLDVAITLGAPAPALVLPMDAWIADGGGASVYVLAADGRSALRRPVRMGRRNDSQVEVLAGLAPGERVIVSSTAAYGQAARLAFAQPAGLSAQPKDMTQ</sequence>
<comment type="similarity">
    <text evidence="1">Belongs to the membrane fusion protein (MFP) (TC 8.A.1) family.</text>
</comment>
<name>A0ABT1ZMM0_9BURK</name>
<reference evidence="3 4" key="1">
    <citation type="submission" date="2022-08" db="EMBL/GenBank/DDBJ databases">
        <title>Reclassification of Massilia species as members of the genera Telluria, Duganella, Pseudoduganella, Mokoshia gen. nov. and Zemynaea gen. nov. using orthogonal and non-orthogonal genome-based approaches.</title>
        <authorList>
            <person name="Bowman J.P."/>
        </authorList>
    </citation>
    <scope>NUCLEOTIDE SEQUENCE [LARGE SCALE GENOMIC DNA]</scope>
    <source>
        <strain evidence="3 4">JCM 31316</strain>
    </source>
</reference>
<comment type="caution">
    <text evidence="3">The sequence shown here is derived from an EMBL/GenBank/DDBJ whole genome shotgun (WGS) entry which is preliminary data.</text>
</comment>
<protein>
    <submittedName>
        <fullName evidence="3">Efflux RND transporter periplasmic adaptor subunit</fullName>
    </submittedName>
</protein>